<evidence type="ECO:0000256" key="3">
    <source>
        <dbReference type="ARBA" id="ARBA00007103"/>
    </source>
</evidence>
<dbReference type="EMBL" id="OC875299">
    <property type="protein sequence ID" value="CAD7638350.1"/>
    <property type="molecule type" value="Genomic_DNA"/>
</dbReference>
<dbReference type="GO" id="GO:0004122">
    <property type="term" value="F:cystathionine beta-synthase activity"/>
    <property type="evidence" value="ECO:0007669"/>
    <property type="project" value="UniProtKB-EC"/>
</dbReference>
<comment type="catalytic activity">
    <reaction evidence="6">
        <text>L-homocysteine + L-serine = L,L-cystathionine + H2O</text>
        <dbReference type="Rhea" id="RHEA:10112"/>
        <dbReference type="ChEBI" id="CHEBI:15377"/>
        <dbReference type="ChEBI" id="CHEBI:33384"/>
        <dbReference type="ChEBI" id="CHEBI:58161"/>
        <dbReference type="ChEBI" id="CHEBI:58199"/>
        <dbReference type="EC" id="4.2.1.22"/>
    </reaction>
</comment>
<evidence type="ECO:0000256" key="2">
    <source>
        <dbReference type="ARBA" id="ARBA00005003"/>
    </source>
</evidence>
<dbReference type="PANTHER" id="PTHR10314">
    <property type="entry name" value="CYSTATHIONINE BETA-SYNTHASE"/>
    <property type="match status" value="1"/>
</dbReference>
<dbReference type="GO" id="GO:0006535">
    <property type="term" value="P:cysteine biosynthetic process from serine"/>
    <property type="evidence" value="ECO:0007669"/>
    <property type="project" value="InterPro"/>
</dbReference>
<keyword evidence="5" id="KW-0663">Pyridoxal phosphate</keyword>
<dbReference type="InterPro" id="IPR050214">
    <property type="entry name" value="Cys_Synth/Cystath_Beta-Synth"/>
</dbReference>
<comment type="cofactor">
    <cofactor evidence="1">
        <name>pyridoxal 5'-phosphate</name>
        <dbReference type="ChEBI" id="CHEBI:597326"/>
    </cofactor>
</comment>
<name>A0A7R9QBT5_9ACAR</name>
<dbReference type="Gene3D" id="3.40.50.1100">
    <property type="match status" value="2"/>
</dbReference>
<gene>
    <name evidence="8" type="ORF">OSB1V03_LOCUS17347</name>
</gene>
<reference evidence="8" key="1">
    <citation type="submission" date="2020-11" db="EMBL/GenBank/DDBJ databases">
        <authorList>
            <person name="Tran Van P."/>
        </authorList>
    </citation>
    <scope>NUCLEOTIDE SEQUENCE</scope>
</reference>
<sequence length="386" mass="43069">MSKQFEDPNAKPRCLWSLDKSSTATDPHFHDTLTAKPKILSNILEQIGDTPLVRLNKIPKEYGIRCEVLVKCEYFNAGGSIKDRIALKMVCDAERDGILREGFTIIEHTSGNTGIGLAMAAAVKGYKCICVMADKNSKEKEKVLHALGAKIIRTPTSASYVSPESNVKVAQKLCQQIENSVILNQYRNVNNPMAHYDNTAQEILQQTDYKVDMVVVNAGTGGTVTGIGRKFKEVLPDCKVIGVDPFGSILAQPEDLNKSDTTFWEVEGYGKRDFISTVFDQSVVDKWYKSEDKSSLEMARKLIAKEGLLCGGSSGSAVVAALKAAKDLREDQRCVVILPDGVRNYMTKFMDDNWMNERNFATNVEENNWEQNLYNIDINDNHCYNK</sequence>
<dbReference type="InterPro" id="IPR001216">
    <property type="entry name" value="P-phosphate_BS"/>
</dbReference>
<dbReference type="PROSITE" id="PS00901">
    <property type="entry name" value="CYS_SYNTHASE"/>
    <property type="match status" value="1"/>
</dbReference>
<feature type="domain" description="Tryptophan synthase beta chain-like PALP" evidence="7">
    <location>
        <begin position="44"/>
        <end position="340"/>
    </location>
</feature>
<dbReference type="InterPro" id="IPR036052">
    <property type="entry name" value="TrpB-like_PALP_sf"/>
</dbReference>
<accession>A0A7R9QBT5</accession>
<evidence type="ECO:0000259" key="7">
    <source>
        <dbReference type="Pfam" id="PF00291"/>
    </source>
</evidence>
<dbReference type="EMBL" id="CAJPIZ010020724">
    <property type="protein sequence ID" value="CAG2117394.1"/>
    <property type="molecule type" value="Genomic_DNA"/>
</dbReference>
<evidence type="ECO:0000256" key="1">
    <source>
        <dbReference type="ARBA" id="ARBA00001933"/>
    </source>
</evidence>
<dbReference type="SUPFAM" id="SSF53686">
    <property type="entry name" value="Tryptophan synthase beta subunit-like PLP-dependent enzymes"/>
    <property type="match status" value="1"/>
</dbReference>
<proteinExistence type="inferred from homology"/>
<dbReference type="FunFam" id="3.40.50.1100:FF:000003">
    <property type="entry name" value="Cystathionine beta-synthase"/>
    <property type="match status" value="1"/>
</dbReference>
<dbReference type="AlphaFoldDB" id="A0A7R9QBT5"/>
<dbReference type="CDD" id="cd01561">
    <property type="entry name" value="CBS_like"/>
    <property type="match status" value="1"/>
</dbReference>
<evidence type="ECO:0000313" key="8">
    <source>
        <dbReference type="EMBL" id="CAD7638350.1"/>
    </source>
</evidence>
<organism evidence="8">
    <name type="scientific">Medioppia subpectinata</name>
    <dbReference type="NCBI Taxonomy" id="1979941"/>
    <lineage>
        <taxon>Eukaryota</taxon>
        <taxon>Metazoa</taxon>
        <taxon>Ecdysozoa</taxon>
        <taxon>Arthropoda</taxon>
        <taxon>Chelicerata</taxon>
        <taxon>Arachnida</taxon>
        <taxon>Acari</taxon>
        <taxon>Acariformes</taxon>
        <taxon>Sarcoptiformes</taxon>
        <taxon>Oribatida</taxon>
        <taxon>Brachypylina</taxon>
        <taxon>Oppioidea</taxon>
        <taxon>Oppiidae</taxon>
        <taxon>Medioppia</taxon>
    </lineage>
</organism>
<evidence type="ECO:0000256" key="6">
    <source>
        <dbReference type="ARBA" id="ARBA00047490"/>
    </source>
</evidence>
<dbReference type="FunFam" id="3.40.50.1100:FF:000118">
    <property type="entry name" value="Related to CYS4-cystathionine beta-synthase"/>
    <property type="match status" value="1"/>
</dbReference>
<evidence type="ECO:0000256" key="5">
    <source>
        <dbReference type="ARBA" id="ARBA00022898"/>
    </source>
</evidence>
<dbReference type="GO" id="GO:0030170">
    <property type="term" value="F:pyridoxal phosphate binding"/>
    <property type="evidence" value="ECO:0007669"/>
    <property type="project" value="UniProtKB-ARBA"/>
</dbReference>
<dbReference type="InterPro" id="IPR001926">
    <property type="entry name" value="TrpB-like_PALP"/>
</dbReference>
<protein>
    <recommendedName>
        <fullName evidence="4">cystathionine beta-synthase</fullName>
        <ecNumber evidence="4">4.2.1.22</ecNumber>
    </recommendedName>
</protein>
<dbReference type="EC" id="4.2.1.22" evidence="4"/>
<comment type="pathway">
    <text evidence="2">Amino-acid biosynthesis; L-cysteine biosynthesis; L-cysteine from L-homocysteine and L-serine: step 1/2.</text>
</comment>
<dbReference type="OrthoDB" id="728at2759"/>
<comment type="similarity">
    <text evidence="3">Belongs to the cysteine synthase/cystathionine beta-synthase family.</text>
</comment>
<dbReference type="Pfam" id="PF00291">
    <property type="entry name" value="PALP"/>
    <property type="match status" value="1"/>
</dbReference>
<dbReference type="Proteomes" id="UP000759131">
    <property type="component" value="Unassembled WGS sequence"/>
</dbReference>
<evidence type="ECO:0000256" key="4">
    <source>
        <dbReference type="ARBA" id="ARBA00012041"/>
    </source>
</evidence>
<evidence type="ECO:0000313" key="9">
    <source>
        <dbReference type="Proteomes" id="UP000759131"/>
    </source>
</evidence>
<keyword evidence="9" id="KW-1185">Reference proteome</keyword>